<keyword evidence="2" id="KW-1003">Cell membrane</keyword>
<feature type="transmembrane region" description="Helical" evidence="6">
    <location>
        <begin position="144"/>
        <end position="164"/>
    </location>
</feature>
<evidence type="ECO:0000256" key="5">
    <source>
        <dbReference type="ARBA" id="ARBA00023136"/>
    </source>
</evidence>
<proteinExistence type="predicted"/>
<dbReference type="EMBL" id="UOFV01000347">
    <property type="protein sequence ID" value="VAX02789.1"/>
    <property type="molecule type" value="Genomic_DNA"/>
</dbReference>
<dbReference type="GO" id="GO:0005886">
    <property type="term" value="C:plasma membrane"/>
    <property type="evidence" value="ECO:0007669"/>
    <property type="project" value="UniProtKB-SubCell"/>
</dbReference>
<dbReference type="AlphaFoldDB" id="A0A3B1AAN9"/>
<dbReference type="InterPro" id="IPR020948">
    <property type="entry name" value="P_starv_induced_PsiE-like"/>
</dbReference>
<feature type="transmembrane region" description="Helical" evidence="6">
    <location>
        <begin position="115"/>
        <end position="138"/>
    </location>
</feature>
<evidence type="ECO:0000256" key="1">
    <source>
        <dbReference type="ARBA" id="ARBA00004651"/>
    </source>
</evidence>
<gene>
    <name evidence="7" type="ORF">MNBD_GAMMA19-681</name>
</gene>
<keyword evidence="4 6" id="KW-1133">Transmembrane helix</keyword>
<feature type="transmembrane region" description="Helical" evidence="6">
    <location>
        <begin position="49"/>
        <end position="71"/>
    </location>
</feature>
<evidence type="ECO:0000256" key="3">
    <source>
        <dbReference type="ARBA" id="ARBA00022692"/>
    </source>
</evidence>
<evidence type="ECO:0000256" key="4">
    <source>
        <dbReference type="ARBA" id="ARBA00022989"/>
    </source>
</evidence>
<keyword evidence="3 6" id="KW-0812">Transmembrane</keyword>
<name>A0A3B1AAN9_9ZZZZ</name>
<reference evidence="7" key="1">
    <citation type="submission" date="2018-06" db="EMBL/GenBank/DDBJ databases">
        <authorList>
            <person name="Zhirakovskaya E."/>
        </authorList>
    </citation>
    <scope>NUCLEOTIDE SEQUENCE</scope>
</reference>
<dbReference type="Pfam" id="PF06146">
    <property type="entry name" value="PsiE"/>
    <property type="match status" value="1"/>
</dbReference>
<evidence type="ECO:0000256" key="2">
    <source>
        <dbReference type="ARBA" id="ARBA00022475"/>
    </source>
</evidence>
<comment type="subcellular location">
    <subcellularLocation>
        <location evidence="1">Cell membrane</location>
        <topology evidence="1">Multi-pass membrane protein</topology>
    </subcellularLocation>
</comment>
<evidence type="ECO:0008006" key="8">
    <source>
        <dbReference type="Google" id="ProtNLM"/>
    </source>
</evidence>
<protein>
    <recommendedName>
        <fullName evidence="8">Phosphate-starvation-inducible E</fullName>
    </recommendedName>
</protein>
<keyword evidence="5 6" id="KW-0472">Membrane</keyword>
<organism evidence="7">
    <name type="scientific">hydrothermal vent metagenome</name>
    <dbReference type="NCBI Taxonomy" id="652676"/>
    <lineage>
        <taxon>unclassified sequences</taxon>
        <taxon>metagenomes</taxon>
        <taxon>ecological metagenomes</taxon>
    </lineage>
</organism>
<accession>A0A3B1AAN9</accession>
<evidence type="ECO:0000256" key="6">
    <source>
        <dbReference type="SAM" id="Phobius"/>
    </source>
</evidence>
<sequence>MKSLISCYTKNKELILRTTLYVLMHQPTFPLMKKITDHTTKLLTWTNHLTHIVISLALVSATALLAALFFYDIYLAIESHSLIKGFLHALGILLLLWTMVELINTELDHLRGSAIDVAIFIEVALVVVVREIIMLPVAETHPTWIDLGMWTGAAILLGLTYYFVRSGQHLLNRSVITGNVNNFPVSK</sequence>
<evidence type="ECO:0000313" key="7">
    <source>
        <dbReference type="EMBL" id="VAX02789.1"/>
    </source>
</evidence>
<feature type="transmembrane region" description="Helical" evidence="6">
    <location>
        <begin position="83"/>
        <end position="103"/>
    </location>
</feature>